<sequence length="214" mass="21531">MSSAGAEPASASTPSSVSDVSASSTASAEDSSASSAGMSAAWSAGPTAGTARSTSTASSASSASSELDSERTTRSACRAASRTAPASRGRFSTSATASSTSSSKDSTPWTTRSFQVATPVPISSVWLPSVQFIRSTTSPRRMACSVVPSRKDTMAKEGSPVRSRRPDNTVASSRSTPGVPASRSQATAAVSSLASAGSATRHRPRTRPNHGPAL</sequence>
<organism evidence="2 3">
    <name type="scientific">Citricoccus parietis</name>
    <dbReference type="NCBI Taxonomy" id="592307"/>
    <lineage>
        <taxon>Bacteria</taxon>
        <taxon>Bacillati</taxon>
        <taxon>Actinomycetota</taxon>
        <taxon>Actinomycetes</taxon>
        <taxon>Micrococcales</taxon>
        <taxon>Micrococcaceae</taxon>
        <taxon>Citricoccus</taxon>
    </lineage>
</organism>
<evidence type="ECO:0000313" key="3">
    <source>
        <dbReference type="Proteomes" id="UP001589575"/>
    </source>
</evidence>
<dbReference type="EMBL" id="JBHMFI010000002">
    <property type="protein sequence ID" value="MFB9074730.1"/>
    <property type="molecule type" value="Genomic_DNA"/>
</dbReference>
<evidence type="ECO:0000313" key="2">
    <source>
        <dbReference type="EMBL" id="MFB9074730.1"/>
    </source>
</evidence>
<accession>A0ABV5G721</accession>
<reference evidence="2 3" key="1">
    <citation type="submission" date="2024-09" db="EMBL/GenBank/DDBJ databases">
        <authorList>
            <person name="Sun Q."/>
            <person name="Mori K."/>
        </authorList>
    </citation>
    <scope>NUCLEOTIDE SEQUENCE [LARGE SCALE GENOMIC DNA]</scope>
    <source>
        <strain evidence="2 3">CCM 7609</strain>
    </source>
</reference>
<protein>
    <submittedName>
        <fullName evidence="2">Uncharacterized protein</fullName>
    </submittedName>
</protein>
<proteinExistence type="predicted"/>
<dbReference type="Proteomes" id="UP001589575">
    <property type="component" value="Unassembled WGS sequence"/>
</dbReference>
<feature type="compositionally biased region" description="Low complexity" evidence="1">
    <location>
        <begin position="184"/>
        <end position="199"/>
    </location>
</feature>
<feature type="region of interest" description="Disordered" evidence="1">
    <location>
        <begin position="1"/>
        <end position="111"/>
    </location>
</feature>
<name>A0ABV5G721_9MICC</name>
<feature type="region of interest" description="Disordered" evidence="1">
    <location>
        <begin position="137"/>
        <end position="214"/>
    </location>
</feature>
<comment type="caution">
    <text evidence="2">The sequence shown here is derived from an EMBL/GenBank/DDBJ whole genome shotgun (WGS) entry which is preliminary data.</text>
</comment>
<keyword evidence="3" id="KW-1185">Reference proteome</keyword>
<gene>
    <name evidence="2" type="ORF">ACFFX0_27495</name>
</gene>
<evidence type="ECO:0000256" key="1">
    <source>
        <dbReference type="SAM" id="MobiDB-lite"/>
    </source>
</evidence>
<feature type="compositionally biased region" description="Low complexity" evidence="1">
    <location>
        <begin position="1"/>
        <end position="65"/>
    </location>
</feature>
<feature type="compositionally biased region" description="Low complexity" evidence="1">
    <location>
        <begin position="74"/>
        <end position="111"/>
    </location>
</feature>